<organism evidence="2 3">
    <name type="scientific">Panicum virgatum</name>
    <name type="common">Blackwell switchgrass</name>
    <dbReference type="NCBI Taxonomy" id="38727"/>
    <lineage>
        <taxon>Eukaryota</taxon>
        <taxon>Viridiplantae</taxon>
        <taxon>Streptophyta</taxon>
        <taxon>Embryophyta</taxon>
        <taxon>Tracheophyta</taxon>
        <taxon>Spermatophyta</taxon>
        <taxon>Magnoliopsida</taxon>
        <taxon>Liliopsida</taxon>
        <taxon>Poales</taxon>
        <taxon>Poaceae</taxon>
        <taxon>PACMAD clade</taxon>
        <taxon>Panicoideae</taxon>
        <taxon>Panicodae</taxon>
        <taxon>Paniceae</taxon>
        <taxon>Panicinae</taxon>
        <taxon>Panicum</taxon>
        <taxon>Panicum sect. Hiantes</taxon>
    </lineage>
</organism>
<proteinExistence type="predicted"/>
<evidence type="ECO:0000313" key="2">
    <source>
        <dbReference type="EMBL" id="KAG2649853.1"/>
    </source>
</evidence>
<evidence type="ECO:0000313" key="3">
    <source>
        <dbReference type="Proteomes" id="UP000823388"/>
    </source>
</evidence>
<keyword evidence="3" id="KW-1185">Reference proteome</keyword>
<comment type="caution">
    <text evidence="2">The sequence shown here is derived from an EMBL/GenBank/DDBJ whole genome shotgun (WGS) entry which is preliminary data.</text>
</comment>
<sequence length="258" mass="27441">MHQLSFMNGDWSQDAGQAPLLPFHGSYADAAAVAGPELLEAVPLASFRLTHTDMVPRRGARIAFNVSGLLSFTVTRNCCCSYMEPLASTEFELRPGVARLHVLLQGVYTEAKSSSSGSGGGGGGERVLCMLGDAVLPVRGSNVTDPWAWAKTNHSGDSSFKPPVVATGNILLVLRYPMAATLTTRAVRGEMTSTSARSDGAYFDTVRLVSQLAGGYDPGYQFQPEDAALDAVAGCSDALTPRSSLTATPWTWTWTWST</sequence>
<feature type="domain" description="DUF2921" evidence="1">
    <location>
        <begin position="5"/>
        <end position="206"/>
    </location>
</feature>
<dbReference type="EMBL" id="CM029038">
    <property type="protein sequence ID" value="KAG2649853.1"/>
    <property type="molecule type" value="Genomic_DNA"/>
</dbReference>
<dbReference type="PANTHER" id="PTHR33389:SF16">
    <property type="entry name" value="BACTERIAL IG-LIKE DOMAIN-CONTAINING PROTEIN"/>
    <property type="match status" value="1"/>
</dbReference>
<accession>A0A8T0WY66</accession>
<dbReference type="Pfam" id="PF25333">
    <property type="entry name" value="DUF2921_N"/>
    <property type="match status" value="1"/>
</dbReference>
<dbReference type="Proteomes" id="UP000823388">
    <property type="component" value="Chromosome 1N"/>
</dbReference>
<evidence type="ECO:0000259" key="1">
    <source>
        <dbReference type="Pfam" id="PF25333"/>
    </source>
</evidence>
<protein>
    <recommendedName>
        <fullName evidence="1">DUF2921 domain-containing protein</fullName>
    </recommendedName>
</protein>
<dbReference type="AlphaFoldDB" id="A0A8T0WY66"/>
<dbReference type="InterPro" id="IPR057425">
    <property type="entry name" value="DUF2921_N"/>
</dbReference>
<dbReference type="PANTHER" id="PTHR33389">
    <property type="entry name" value="FAMILY PROTEIN, PUTATIVE (DUF2921)-RELATED"/>
    <property type="match status" value="1"/>
</dbReference>
<reference evidence="2" key="1">
    <citation type="submission" date="2020-05" db="EMBL/GenBank/DDBJ databases">
        <title>WGS assembly of Panicum virgatum.</title>
        <authorList>
            <person name="Lovell J.T."/>
            <person name="Jenkins J."/>
            <person name="Shu S."/>
            <person name="Juenger T.E."/>
            <person name="Schmutz J."/>
        </authorList>
    </citation>
    <scope>NUCLEOTIDE SEQUENCE</scope>
    <source>
        <strain evidence="2">AP13</strain>
    </source>
</reference>
<name>A0A8T0WY66_PANVG</name>
<gene>
    <name evidence="2" type="ORF">PVAP13_1NG136057</name>
</gene>